<dbReference type="EMBL" id="BAAAPN010000049">
    <property type="protein sequence ID" value="GAA1762050.1"/>
    <property type="molecule type" value="Genomic_DNA"/>
</dbReference>
<proteinExistence type="predicted"/>
<dbReference type="PANTHER" id="PTHR34817">
    <property type="entry name" value="NUCLEOTIDYLTRANSFERASE"/>
    <property type="match status" value="1"/>
</dbReference>
<dbReference type="InterPro" id="IPR018775">
    <property type="entry name" value="RlaP"/>
</dbReference>
<reference evidence="1 2" key="1">
    <citation type="journal article" date="2019" name="Int. J. Syst. Evol. Microbiol.">
        <title>The Global Catalogue of Microorganisms (GCM) 10K type strain sequencing project: providing services to taxonomists for standard genome sequencing and annotation.</title>
        <authorList>
            <consortium name="The Broad Institute Genomics Platform"/>
            <consortium name="The Broad Institute Genome Sequencing Center for Infectious Disease"/>
            <person name="Wu L."/>
            <person name="Ma J."/>
        </authorList>
    </citation>
    <scope>NUCLEOTIDE SEQUENCE [LARGE SCALE GENOMIC DNA]</scope>
    <source>
        <strain evidence="1 2">JCM 15591</strain>
    </source>
</reference>
<evidence type="ECO:0000313" key="2">
    <source>
        <dbReference type="Proteomes" id="UP001501475"/>
    </source>
</evidence>
<accession>A0ABN2KPG9</accession>
<dbReference type="PANTHER" id="PTHR34817:SF2">
    <property type="entry name" value="NUCLEOTIDYLTRANSFERASE"/>
    <property type="match status" value="1"/>
</dbReference>
<comment type="caution">
    <text evidence="1">The sequence shown here is derived from an EMBL/GenBank/DDBJ whole genome shotgun (WGS) entry which is preliminary data.</text>
</comment>
<dbReference type="RefSeq" id="WP_344066003.1">
    <property type="nucleotide sequence ID" value="NZ_BAAAPN010000049.1"/>
</dbReference>
<dbReference type="Pfam" id="PF10127">
    <property type="entry name" value="RlaP"/>
    <property type="match status" value="1"/>
</dbReference>
<evidence type="ECO:0000313" key="1">
    <source>
        <dbReference type="EMBL" id="GAA1762050.1"/>
    </source>
</evidence>
<dbReference type="Proteomes" id="UP001501475">
    <property type="component" value="Unassembled WGS sequence"/>
</dbReference>
<name>A0ABN2KPG9_9MICO</name>
<sequence length="270" mass="29059">MRAIPETMDARVVGALEGALANLARAEGVKVLLAVESGSRAWGFPSPDSDYDLRFVYVRTVADYLTPWPARDVLGLPVDAVQDIAGWDLVKAVRLLANGNAVLGEWARSPIVYGGDLAFRTALTELAADVADPAAIVRHYAHVAMKNWPADAAAGLPVPLKKLFYALRPAAAVRWLLVHPGSSIPPMTLRELLAECDPPAALLQPVEDLLAAKAVGREMGEGIAPLPVREFVSAQLAAAATCHERRPAPPDYTRLSDFFRSWVPETIGKD</sequence>
<protein>
    <submittedName>
        <fullName evidence="1">Nucleotidyltransferase domain-containing protein</fullName>
    </submittedName>
</protein>
<gene>
    <name evidence="1" type="ORF">GCM10009810_21780</name>
</gene>
<organism evidence="1 2">
    <name type="scientific">Nostocoides vanveenii</name>
    <dbReference type="NCBI Taxonomy" id="330835"/>
    <lineage>
        <taxon>Bacteria</taxon>
        <taxon>Bacillati</taxon>
        <taxon>Actinomycetota</taxon>
        <taxon>Actinomycetes</taxon>
        <taxon>Micrococcales</taxon>
        <taxon>Intrasporangiaceae</taxon>
        <taxon>Nostocoides</taxon>
    </lineage>
</organism>
<keyword evidence="2" id="KW-1185">Reference proteome</keyword>